<reference evidence="1 2" key="1">
    <citation type="journal article" date="2022" name="Plant J.">
        <title>Chromosome-level genome of Camellia lanceoleosa provides a valuable resource for understanding genome evolution and self-incompatibility.</title>
        <authorList>
            <person name="Gong W."/>
            <person name="Xiao S."/>
            <person name="Wang L."/>
            <person name="Liao Z."/>
            <person name="Chang Y."/>
            <person name="Mo W."/>
            <person name="Hu G."/>
            <person name="Li W."/>
            <person name="Zhao G."/>
            <person name="Zhu H."/>
            <person name="Hu X."/>
            <person name="Ji K."/>
            <person name="Xiang X."/>
            <person name="Song Q."/>
            <person name="Yuan D."/>
            <person name="Jin S."/>
            <person name="Zhang L."/>
        </authorList>
    </citation>
    <scope>NUCLEOTIDE SEQUENCE [LARGE SCALE GENOMIC DNA]</scope>
    <source>
        <strain evidence="1">SQ_2022a</strain>
    </source>
</reference>
<comment type="caution">
    <text evidence="1">The sequence shown here is derived from an EMBL/GenBank/DDBJ whole genome shotgun (WGS) entry which is preliminary data.</text>
</comment>
<accession>A0ACC0HI99</accession>
<keyword evidence="2" id="KW-1185">Reference proteome</keyword>
<gene>
    <name evidence="1" type="ORF">LOK49_LG05G03008</name>
</gene>
<dbReference type="EMBL" id="CM045761">
    <property type="protein sequence ID" value="KAI8013139.1"/>
    <property type="molecule type" value="Genomic_DNA"/>
</dbReference>
<dbReference type="Proteomes" id="UP001060215">
    <property type="component" value="Chromosome 4"/>
</dbReference>
<evidence type="ECO:0000313" key="1">
    <source>
        <dbReference type="EMBL" id="KAI8013139.1"/>
    </source>
</evidence>
<evidence type="ECO:0000313" key="2">
    <source>
        <dbReference type="Proteomes" id="UP001060215"/>
    </source>
</evidence>
<proteinExistence type="predicted"/>
<sequence>MIKNSRDHPHSDLEMPASILSSSPSNPTSTSSPQLTFEIKQENGVMNSLDLSILFSISLCLSQSCFLSLFLNLLLSLYGLAGATANVHCYDLLTNKWPTFFCKITSFGKPPTSRTAHVATAVGPGPGPRYGHVMALVGQRYLMAIGGNDGKRPLADVWALDTAAKPYEWRKLEPKGEGPPSCIAHSDGLLLLCGGRDANCVPLASAYGLAKHRDSRWEWTIAPGVFVNARLHVSGGALGGGRMVEDSSSVAILDTAAGVWCDTKSIVTFFRLIHLQILLGSGSILRFDNSSII</sequence>
<protein>
    <submittedName>
        <fullName evidence="1">Serine/threonine-protein phosphatase BSL2</fullName>
    </submittedName>
</protein>
<organism evidence="1 2">
    <name type="scientific">Camellia lanceoleosa</name>
    <dbReference type="NCBI Taxonomy" id="1840588"/>
    <lineage>
        <taxon>Eukaryota</taxon>
        <taxon>Viridiplantae</taxon>
        <taxon>Streptophyta</taxon>
        <taxon>Embryophyta</taxon>
        <taxon>Tracheophyta</taxon>
        <taxon>Spermatophyta</taxon>
        <taxon>Magnoliopsida</taxon>
        <taxon>eudicotyledons</taxon>
        <taxon>Gunneridae</taxon>
        <taxon>Pentapetalae</taxon>
        <taxon>asterids</taxon>
        <taxon>Ericales</taxon>
        <taxon>Theaceae</taxon>
        <taxon>Camellia</taxon>
    </lineage>
</organism>
<name>A0ACC0HI99_9ERIC</name>